<dbReference type="RefSeq" id="WP_130188509.1">
    <property type="nucleotide sequence ID" value="NZ_CP035913.1"/>
</dbReference>
<accession>A0A4P6L1T0</accession>
<evidence type="ECO:0000256" key="3">
    <source>
        <dbReference type="ARBA" id="ARBA00038054"/>
    </source>
</evidence>
<organism evidence="5 6">
    <name type="scientific">Pseudoduganella lutea</name>
    <dbReference type="NCBI Taxonomy" id="321985"/>
    <lineage>
        <taxon>Bacteria</taxon>
        <taxon>Pseudomonadati</taxon>
        <taxon>Pseudomonadota</taxon>
        <taxon>Betaproteobacteria</taxon>
        <taxon>Burkholderiales</taxon>
        <taxon>Oxalobacteraceae</taxon>
        <taxon>Telluria group</taxon>
        <taxon>Pseudoduganella</taxon>
    </lineage>
</organism>
<evidence type="ECO:0000256" key="1">
    <source>
        <dbReference type="ARBA" id="ARBA00001917"/>
    </source>
</evidence>
<dbReference type="InterPro" id="IPR052174">
    <property type="entry name" value="Flavoredoxin"/>
</dbReference>
<dbReference type="PANTHER" id="PTHR43567:SF1">
    <property type="entry name" value="FLAVOREDOXIN"/>
    <property type="match status" value="1"/>
</dbReference>
<dbReference type="AlphaFoldDB" id="A0A4P6L1T0"/>
<dbReference type="EMBL" id="CP035913">
    <property type="protein sequence ID" value="QBE65399.1"/>
    <property type="molecule type" value="Genomic_DNA"/>
</dbReference>
<dbReference type="OrthoDB" id="9792436at2"/>
<gene>
    <name evidence="5" type="ORF">EWM63_22395</name>
</gene>
<keyword evidence="2" id="KW-0285">Flavoprotein</keyword>
<comment type="cofactor">
    <cofactor evidence="1">
        <name>FMN</name>
        <dbReference type="ChEBI" id="CHEBI:58210"/>
    </cofactor>
</comment>
<dbReference type="GO" id="GO:0010181">
    <property type="term" value="F:FMN binding"/>
    <property type="evidence" value="ECO:0007669"/>
    <property type="project" value="InterPro"/>
</dbReference>
<name>A0A4P6L1T0_9BURK</name>
<dbReference type="Pfam" id="PF01613">
    <property type="entry name" value="Flavin_Reduct"/>
    <property type="match status" value="1"/>
</dbReference>
<dbReference type="InterPro" id="IPR002563">
    <property type="entry name" value="Flavin_Rdtase-like_dom"/>
</dbReference>
<evidence type="ECO:0000313" key="6">
    <source>
        <dbReference type="Proteomes" id="UP000290637"/>
    </source>
</evidence>
<dbReference type="PANTHER" id="PTHR43567">
    <property type="entry name" value="FLAVOREDOXIN-RELATED-RELATED"/>
    <property type="match status" value="1"/>
</dbReference>
<dbReference type="GO" id="GO:0016646">
    <property type="term" value="F:oxidoreductase activity, acting on the CH-NH group of donors, NAD or NADP as acceptor"/>
    <property type="evidence" value="ECO:0007669"/>
    <property type="project" value="UniProtKB-ARBA"/>
</dbReference>
<reference evidence="5 6" key="1">
    <citation type="submission" date="2019-02" db="EMBL/GenBank/DDBJ databases">
        <title>Draft Genome Sequences of Six Type Strains of the Genus Massilia.</title>
        <authorList>
            <person name="Miess H."/>
            <person name="Frediansyhah A."/>
            <person name="Gross H."/>
        </authorList>
    </citation>
    <scope>NUCLEOTIDE SEQUENCE [LARGE SCALE GENOMIC DNA]</scope>
    <source>
        <strain evidence="5 6">DSM 17473</strain>
    </source>
</reference>
<dbReference type="KEGG" id="plue:EWM63_22395"/>
<protein>
    <submittedName>
        <fullName evidence="5">Flavin reductase family protein</fullName>
    </submittedName>
</protein>
<dbReference type="Proteomes" id="UP000290637">
    <property type="component" value="Chromosome"/>
</dbReference>
<proteinExistence type="inferred from homology"/>
<evidence type="ECO:0000259" key="4">
    <source>
        <dbReference type="SMART" id="SM00903"/>
    </source>
</evidence>
<dbReference type="SUPFAM" id="SSF50475">
    <property type="entry name" value="FMN-binding split barrel"/>
    <property type="match status" value="1"/>
</dbReference>
<dbReference type="Gene3D" id="2.30.110.10">
    <property type="entry name" value="Electron Transport, Fmn-binding Protein, Chain A"/>
    <property type="match status" value="1"/>
</dbReference>
<comment type="similarity">
    <text evidence="3">Belongs to the flavoredoxin family.</text>
</comment>
<keyword evidence="6" id="KW-1185">Reference proteome</keyword>
<evidence type="ECO:0000256" key="2">
    <source>
        <dbReference type="ARBA" id="ARBA00022630"/>
    </source>
</evidence>
<dbReference type="SMART" id="SM00903">
    <property type="entry name" value="Flavin_Reduct"/>
    <property type="match status" value="1"/>
</dbReference>
<feature type="domain" description="Flavin reductase like" evidence="4">
    <location>
        <begin position="12"/>
        <end position="163"/>
    </location>
</feature>
<sequence>MYKDLPPSTAYRLLESGPILLVSTGNDEQHNVMTLGFHMMLQHEPPLVACVIGPWDHSFETLQETGECVLAVPTVDLAEVVTKIGNCSGVDVDKFAGFGLTAQRARTVAAPLIRECLANLECRVADASMVDRYSMFILEVTRIRIDDTRAERRLIHHAGDGRFIVDGDTVDMGRHMTRWRYLMDK</sequence>
<evidence type="ECO:0000313" key="5">
    <source>
        <dbReference type="EMBL" id="QBE65399.1"/>
    </source>
</evidence>
<dbReference type="InterPro" id="IPR012349">
    <property type="entry name" value="Split_barrel_FMN-bd"/>
</dbReference>